<sequence>MATICRIAGVSSLSTCPLYDMHLRKFQMLAQIIRRRNIHHMRDTPHAAAGRGNRRARGERPAQGRRRT</sequence>
<reference evidence="2 3" key="1">
    <citation type="journal article" date="2012" name="J. Bacteriol.">
        <title>Complete Genome Sequence of the Probiotic Bacterium Bifidobacterium bifidum Strain BGN4.</title>
        <authorList>
            <person name="Yu D.S."/>
            <person name="Jeong H."/>
            <person name="Lee D.H."/>
            <person name="Kwon S.K."/>
            <person name="Song J.Y."/>
            <person name="Kim B.K."/>
            <person name="Park M.S."/>
            <person name="Ji G.E."/>
            <person name="Oh T.K."/>
            <person name="Kim J.F."/>
        </authorList>
    </citation>
    <scope>NUCLEOTIDE SEQUENCE [LARGE SCALE GENOMIC DNA]</scope>
    <source>
        <strain evidence="2 3">BGN4</strain>
    </source>
</reference>
<dbReference type="EMBL" id="CP001361">
    <property type="protein sequence ID" value="AFL03989.1"/>
    <property type="molecule type" value="Genomic_DNA"/>
</dbReference>
<accession>I3WGH6</accession>
<evidence type="ECO:0000313" key="2">
    <source>
        <dbReference type="EMBL" id="AFL03989.1"/>
    </source>
</evidence>
<gene>
    <name evidence="2" type="ORF">BBB_0394</name>
</gene>
<name>I3WGH6_BIFBI</name>
<dbReference type="HOGENOM" id="CLU_2785561_0_0_11"/>
<evidence type="ECO:0000256" key="1">
    <source>
        <dbReference type="SAM" id="MobiDB-lite"/>
    </source>
</evidence>
<organism evidence="2 3">
    <name type="scientific">Bifidobacterium bifidum BGN4</name>
    <dbReference type="NCBI Taxonomy" id="484020"/>
    <lineage>
        <taxon>Bacteria</taxon>
        <taxon>Bacillati</taxon>
        <taxon>Actinomycetota</taxon>
        <taxon>Actinomycetes</taxon>
        <taxon>Bifidobacteriales</taxon>
        <taxon>Bifidobacteriaceae</taxon>
        <taxon>Bifidobacterium</taxon>
    </lineage>
</organism>
<feature type="region of interest" description="Disordered" evidence="1">
    <location>
        <begin position="39"/>
        <end position="68"/>
    </location>
</feature>
<dbReference type="KEGG" id="bbf:BBB_0394"/>
<proteinExistence type="predicted"/>
<evidence type="ECO:0000313" key="3">
    <source>
        <dbReference type="Proteomes" id="UP000006173"/>
    </source>
</evidence>
<dbReference type="Proteomes" id="UP000006173">
    <property type="component" value="Chromosome"/>
</dbReference>
<dbReference type="AlphaFoldDB" id="I3WGH6"/>
<protein>
    <submittedName>
        <fullName evidence="2">Uncharacterized protein</fullName>
    </submittedName>
</protein>